<protein>
    <submittedName>
        <fullName evidence="2">CSON000834 protein</fullName>
    </submittedName>
</protein>
<dbReference type="InterPro" id="IPR029034">
    <property type="entry name" value="Cystine-knot_cytokine"/>
</dbReference>
<dbReference type="SUPFAM" id="SSF57501">
    <property type="entry name" value="Cystine-knot cytokines"/>
    <property type="match status" value="1"/>
</dbReference>
<reference evidence="2" key="1">
    <citation type="submission" date="2018-07" db="EMBL/GenBank/DDBJ databases">
        <authorList>
            <person name="Quirk P.G."/>
            <person name="Krulwich T.A."/>
        </authorList>
    </citation>
    <scope>NUCLEOTIDE SEQUENCE</scope>
</reference>
<dbReference type="GO" id="GO:0021556">
    <property type="term" value="P:central nervous system formation"/>
    <property type="evidence" value="ECO:0007669"/>
    <property type="project" value="TreeGrafter"/>
</dbReference>
<dbReference type="EMBL" id="UFQT01001137">
    <property type="protein sequence ID" value="SSX29096.1"/>
    <property type="molecule type" value="Genomic_DNA"/>
</dbReference>
<sequence length="375" mass="43169">MSHSRKVIQIIFVFLILASFGSLIWSEILDANETPEGYYAFIESRNAIPPKVRQPPYVQIPEDCPQADSKDVSIYNFCGDLNVGTIPKNPMNQSVLGEPYPFELIRNHTLKFLSKALPALKADGTLPKVTEIFQEQMMDGQYNNRIKRQKRDTEEKVEVENRQNKRFCEDGTGIFCTIYRAISGDTKPEQISAERRDEIVNRYDSPPTPCPAKVEYVTPIYARSYLGSWRYVVQIPYEGYFTQTVEVTKCLQVRCYYLDGGCLSTPRWVSLLVAEIFYPNKVQPPVSTTSAPVPPIHDFEAYQQYLQQRAEVPNELSTSTEKIPEAPVQCDGYDNIGCYQIRLYYDWFLIPGSCKCWKPDYFSKYLRKRPATLDL</sequence>
<dbReference type="OMA" id="KVRPPPY"/>
<dbReference type="GO" id="GO:0005121">
    <property type="term" value="F:Toll binding"/>
    <property type="evidence" value="ECO:0007669"/>
    <property type="project" value="TreeGrafter"/>
</dbReference>
<dbReference type="GO" id="GO:0008083">
    <property type="term" value="F:growth factor activity"/>
    <property type="evidence" value="ECO:0007669"/>
    <property type="project" value="TreeGrafter"/>
</dbReference>
<dbReference type="InterPro" id="IPR052444">
    <property type="entry name" value="Spz/Toll_ligand-like"/>
</dbReference>
<proteinExistence type="predicted"/>
<dbReference type="GO" id="GO:0045087">
    <property type="term" value="P:innate immune response"/>
    <property type="evidence" value="ECO:0007669"/>
    <property type="project" value="TreeGrafter"/>
</dbReference>
<evidence type="ECO:0000256" key="1">
    <source>
        <dbReference type="SAM" id="SignalP"/>
    </source>
</evidence>
<accession>A0A336MFX5</accession>
<dbReference type="VEuPathDB" id="VectorBase:CSON000834"/>
<evidence type="ECO:0000313" key="2">
    <source>
        <dbReference type="EMBL" id="SSX29096.1"/>
    </source>
</evidence>
<dbReference type="PANTHER" id="PTHR23199:SF7">
    <property type="entry name" value="RE45222P"/>
    <property type="match status" value="1"/>
</dbReference>
<dbReference type="PANTHER" id="PTHR23199">
    <property type="entry name" value="NEUROTROPHIN 1-RELATED"/>
    <property type="match status" value="1"/>
</dbReference>
<gene>
    <name evidence="2" type="primary">CSON000834</name>
</gene>
<dbReference type="GO" id="GO:0005576">
    <property type="term" value="C:extracellular region"/>
    <property type="evidence" value="ECO:0007669"/>
    <property type="project" value="TreeGrafter"/>
</dbReference>
<feature type="chain" id="PRO_5016236030" evidence="1">
    <location>
        <begin position="27"/>
        <end position="375"/>
    </location>
</feature>
<organism evidence="2">
    <name type="scientific">Culicoides sonorensis</name>
    <name type="common">Biting midge</name>
    <dbReference type="NCBI Taxonomy" id="179676"/>
    <lineage>
        <taxon>Eukaryota</taxon>
        <taxon>Metazoa</taxon>
        <taxon>Ecdysozoa</taxon>
        <taxon>Arthropoda</taxon>
        <taxon>Hexapoda</taxon>
        <taxon>Insecta</taxon>
        <taxon>Pterygota</taxon>
        <taxon>Neoptera</taxon>
        <taxon>Endopterygota</taxon>
        <taxon>Diptera</taxon>
        <taxon>Nematocera</taxon>
        <taxon>Chironomoidea</taxon>
        <taxon>Ceratopogonidae</taxon>
        <taxon>Ceratopogoninae</taxon>
        <taxon>Culicoides</taxon>
        <taxon>Monoculicoides</taxon>
    </lineage>
</organism>
<dbReference type="AlphaFoldDB" id="A0A336MFX5"/>
<keyword evidence="1" id="KW-0732">Signal</keyword>
<feature type="signal peptide" evidence="1">
    <location>
        <begin position="1"/>
        <end position="26"/>
    </location>
</feature>
<name>A0A336MFX5_CULSO</name>
<dbReference type="Gene3D" id="2.10.90.10">
    <property type="entry name" value="Cystine-knot cytokines"/>
    <property type="match status" value="1"/>
</dbReference>